<dbReference type="InterPro" id="IPR024738">
    <property type="entry name" value="Hfi1/Tada1"/>
</dbReference>
<protein>
    <submittedName>
        <fullName evidence="7">Transcriptional adapter 1</fullName>
    </submittedName>
</protein>
<proteinExistence type="inferred from homology"/>
<evidence type="ECO:0000256" key="3">
    <source>
        <dbReference type="ARBA" id="ARBA00023015"/>
    </source>
</evidence>
<dbReference type="EMBL" id="JACEEZ010021948">
    <property type="protein sequence ID" value="KAG0712932.1"/>
    <property type="molecule type" value="Genomic_DNA"/>
</dbReference>
<dbReference type="GO" id="GO:0005634">
    <property type="term" value="C:nucleus"/>
    <property type="evidence" value="ECO:0007669"/>
    <property type="project" value="UniProtKB-SubCell"/>
</dbReference>
<dbReference type="OrthoDB" id="10264870at2759"/>
<feature type="compositionally biased region" description="Polar residues" evidence="6">
    <location>
        <begin position="111"/>
        <end position="122"/>
    </location>
</feature>
<keyword evidence="4" id="KW-0804">Transcription</keyword>
<dbReference type="PANTHER" id="PTHR21277:SF5">
    <property type="entry name" value="TRANSCRIPTIONAL ADAPTER 1"/>
    <property type="match status" value="1"/>
</dbReference>
<gene>
    <name evidence="7" type="primary">TADA1</name>
    <name evidence="7" type="ORF">GWK47_017327</name>
</gene>
<evidence type="ECO:0000256" key="2">
    <source>
        <dbReference type="ARBA" id="ARBA00010314"/>
    </source>
</evidence>
<keyword evidence="5" id="KW-0539">Nucleus</keyword>
<comment type="similarity">
    <text evidence="2">Belongs to the TADA1 family.</text>
</comment>
<organism evidence="7 8">
    <name type="scientific">Chionoecetes opilio</name>
    <name type="common">Atlantic snow crab</name>
    <name type="synonym">Cancer opilio</name>
    <dbReference type="NCBI Taxonomy" id="41210"/>
    <lineage>
        <taxon>Eukaryota</taxon>
        <taxon>Metazoa</taxon>
        <taxon>Ecdysozoa</taxon>
        <taxon>Arthropoda</taxon>
        <taxon>Crustacea</taxon>
        <taxon>Multicrustacea</taxon>
        <taxon>Malacostraca</taxon>
        <taxon>Eumalacostraca</taxon>
        <taxon>Eucarida</taxon>
        <taxon>Decapoda</taxon>
        <taxon>Pleocyemata</taxon>
        <taxon>Brachyura</taxon>
        <taxon>Eubrachyura</taxon>
        <taxon>Majoidea</taxon>
        <taxon>Majidae</taxon>
        <taxon>Chionoecetes</taxon>
    </lineage>
</organism>
<keyword evidence="8" id="KW-1185">Reference proteome</keyword>
<name>A0A8J4XTV8_CHIOP</name>
<comment type="caution">
    <text evidence="7">The sequence shown here is derived from an EMBL/GenBank/DDBJ whole genome shotgun (WGS) entry which is preliminary data.</text>
</comment>
<feature type="region of interest" description="Disordered" evidence="6">
    <location>
        <begin position="83"/>
        <end position="133"/>
    </location>
</feature>
<dbReference type="GO" id="GO:0003713">
    <property type="term" value="F:transcription coactivator activity"/>
    <property type="evidence" value="ECO:0007669"/>
    <property type="project" value="TreeGrafter"/>
</dbReference>
<evidence type="ECO:0000313" key="8">
    <source>
        <dbReference type="Proteomes" id="UP000770661"/>
    </source>
</evidence>
<dbReference type="AlphaFoldDB" id="A0A8J4XTV8"/>
<dbReference type="Proteomes" id="UP000770661">
    <property type="component" value="Unassembled WGS sequence"/>
</dbReference>
<evidence type="ECO:0000256" key="6">
    <source>
        <dbReference type="SAM" id="MobiDB-lite"/>
    </source>
</evidence>
<evidence type="ECO:0000256" key="4">
    <source>
        <dbReference type="ARBA" id="ARBA00023163"/>
    </source>
</evidence>
<evidence type="ECO:0000313" key="7">
    <source>
        <dbReference type="EMBL" id="KAG0712932.1"/>
    </source>
</evidence>
<sequence>MTSTSSDTLNTARKRLEEALGPEKKAKYFYYMKQWFRMRLSKDDFDTKARDLLALNTVHLHNDFLLGIFSKCQLFFAASSSSTTSTAPRSDSHHRHDDQRYDGGGSMGTWDHTSSNLHSSTSADRKKLKAKKKAKLTRPSYDGNFEPVSVQSLAATATLHEPQAIMDAGAGYMSRSMCLLDTGPLKGRLLLAAWDHGITQVADNVANMLQEATLQCLKDIVIAMIRRRRGYRLREGCFVHSLGTTPPNPWLRNTASLSDWTSESLGLPVSEGGDTGERPVWPTVDLAEQNAAHLASCAPQVERSLPPMSCRDLFEALQVHKSAVPNHAVYILGLERISSRLRHPSWEEVEQEAIAAQEAALRDTLKEHRLAANPVN</sequence>
<keyword evidence="3" id="KW-0805">Transcription regulation</keyword>
<dbReference type="PANTHER" id="PTHR21277">
    <property type="entry name" value="TRANSCRIPTIONAL ADAPTER 1"/>
    <property type="match status" value="1"/>
</dbReference>
<evidence type="ECO:0000256" key="1">
    <source>
        <dbReference type="ARBA" id="ARBA00004123"/>
    </source>
</evidence>
<comment type="subcellular location">
    <subcellularLocation>
        <location evidence="1">Nucleus</location>
    </subcellularLocation>
</comment>
<evidence type="ECO:0000256" key="5">
    <source>
        <dbReference type="ARBA" id="ARBA00023242"/>
    </source>
</evidence>
<dbReference type="Pfam" id="PF12767">
    <property type="entry name" value="SAGA-Tad1"/>
    <property type="match status" value="1"/>
</dbReference>
<reference evidence="7" key="1">
    <citation type="submission" date="2020-07" db="EMBL/GenBank/DDBJ databases">
        <title>The High-quality genome of the commercially important snow crab, Chionoecetes opilio.</title>
        <authorList>
            <person name="Jeong J.-H."/>
            <person name="Ryu S."/>
        </authorList>
    </citation>
    <scope>NUCLEOTIDE SEQUENCE</scope>
    <source>
        <strain evidence="7">MADBK_172401_WGS</strain>
        <tissue evidence="7">Digestive gland</tissue>
    </source>
</reference>
<feature type="compositionally biased region" description="Basic and acidic residues" evidence="6">
    <location>
        <begin position="90"/>
        <end position="101"/>
    </location>
</feature>
<dbReference type="GO" id="GO:0006357">
    <property type="term" value="P:regulation of transcription by RNA polymerase II"/>
    <property type="evidence" value="ECO:0007669"/>
    <property type="project" value="TreeGrafter"/>
</dbReference>
<accession>A0A8J4XTV8</accession>
<dbReference type="GO" id="GO:0000124">
    <property type="term" value="C:SAGA complex"/>
    <property type="evidence" value="ECO:0007669"/>
    <property type="project" value="UniProtKB-ARBA"/>
</dbReference>